<keyword evidence="8" id="KW-0732">Signal</keyword>
<dbReference type="AlphaFoldDB" id="A0A3Q2IDD1"/>
<dbReference type="SUPFAM" id="SSF57440">
    <property type="entry name" value="Kringle-like"/>
    <property type="match status" value="1"/>
</dbReference>
<protein>
    <recommendedName>
        <fullName evidence="9">Fibronectin type-II domain-containing protein</fullName>
    </recommendedName>
</protein>
<proteinExistence type="inferred from homology"/>
<reference evidence="10 11" key="1">
    <citation type="journal article" date="2009" name="Science">
        <title>Genome sequence, comparative analysis, and population genetics of the domestic horse.</title>
        <authorList>
            <consortium name="Broad Institute Genome Sequencing Platform"/>
            <consortium name="Broad Institute Whole Genome Assembly Team"/>
            <person name="Wade C.M."/>
            <person name="Giulotto E."/>
            <person name="Sigurdsson S."/>
            <person name="Zoli M."/>
            <person name="Gnerre S."/>
            <person name="Imsland F."/>
            <person name="Lear T.L."/>
            <person name="Adelson D.L."/>
            <person name="Bailey E."/>
            <person name="Bellone R.R."/>
            <person name="Bloecker H."/>
            <person name="Distl O."/>
            <person name="Edgar R.C."/>
            <person name="Garber M."/>
            <person name="Leeb T."/>
            <person name="Mauceli E."/>
            <person name="MacLeod J.N."/>
            <person name="Penedo M.C.T."/>
            <person name="Raison J.M."/>
            <person name="Sharpe T."/>
            <person name="Vogel J."/>
            <person name="Andersson L."/>
            <person name="Antczak D.F."/>
            <person name="Biagi T."/>
            <person name="Binns M.M."/>
            <person name="Chowdhary B.P."/>
            <person name="Coleman S.J."/>
            <person name="Della Valle G."/>
            <person name="Fryc S."/>
            <person name="Guerin G."/>
            <person name="Hasegawa T."/>
            <person name="Hill E.W."/>
            <person name="Jurka J."/>
            <person name="Kiialainen A."/>
            <person name="Lindgren G."/>
            <person name="Liu J."/>
            <person name="Magnani E."/>
            <person name="Mickelson J.R."/>
            <person name="Murray J."/>
            <person name="Nergadze S.G."/>
            <person name="Onofrio R."/>
            <person name="Pedroni S."/>
            <person name="Piras M.F."/>
            <person name="Raudsepp T."/>
            <person name="Rocchi M."/>
            <person name="Roeed K.H."/>
            <person name="Ryder O.A."/>
            <person name="Searle S."/>
            <person name="Skow L."/>
            <person name="Swinburne J.E."/>
            <person name="Syvaenen A.C."/>
            <person name="Tozaki T."/>
            <person name="Valberg S.J."/>
            <person name="Vaudin M."/>
            <person name="White J.R."/>
            <person name="Zody M.C."/>
            <person name="Lander E.S."/>
            <person name="Lindblad-Toh K."/>
        </authorList>
    </citation>
    <scope>NUCLEOTIDE SEQUENCE [LARGE SCALE GENOMIC DNA]</scope>
    <source>
        <strain evidence="10 11">Thoroughbred</strain>
    </source>
</reference>
<dbReference type="GO" id="GO:0007338">
    <property type="term" value="P:single fertilization"/>
    <property type="evidence" value="ECO:0007669"/>
    <property type="project" value="UniProtKB-KW"/>
</dbReference>
<organism evidence="10 11">
    <name type="scientific">Equus caballus</name>
    <name type="common">Horse</name>
    <dbReference type="NCBI Taxonomy" id="9796"/>
    <lineage>
        <taxon>Eukaryota</taxon>
        <taxon>Metazoa</taxon>
        <taxon>Chordata</taxon>
        <taxon>Craniata</taxon>
        <taxon>Vertebrata</taxon>
        <taxon>Euteleostomi</taxon>
        <taxon>Mammalia</taxon>
        <taxon>Eutheria</taxon>
        <taxon>Laurasiatheria</taxon>
        <taxon>Perissodactyla</taxon>
        <taxon>Equidae</taxon>
        <taxon>Equus</taxon>
    </lineage>
</organism>
<evidence type="ECO:0000313" key="10">
    <source>
        <dbReference type="Ensembl" id="ENSECAP00000046241.1"/>
    </source>
</evidence>
<evidence type="ECO:0000313" key="11">
    <source>
        <dbReference type="Proteomes" id="UP000002281"/>
    </source>
</evidence>
<evidence type="ECO:0000256" key="5">
    <source>
        <dbReference type="ARBA" id="ARBA00023157"/>
    </source>
</evidence>
<dbReference type="PROSITE" id="PS51092">
    <property type="entry name" value="FN2_2"/>
    <property type="match status" value="1"/>
</dbReference>
<feature type="disulfide bond" evidence="7">
    <location>
        <begin position="59"/>
        <end position="86"/>
    </location>
</feature>
<dbReference type="PANTHER" id="PTHR22918">
    <property type="entry name" value="SEMINAL PLASMA PROTEIN"/>
    <property type="match status" value="1"/>
</dbReference>
<dbReference type="Gene3D" id="2.10.10.10">
    <property type="entry name" value="Fibronectin, type II, collagen-binding"/>
    <property type="match status" value="1"/>
</dbReference>
<feature type="signal peptide" evidence="8">
    <location>
        <begin position="1"/>
        <end position="25"/>
    </location>
</feature>
<dbReference type="InParanoid" id="A0A3Q2IDD1"/>
<dbReference type="STRING" id="9796.ENSECAP00000046241"/>
<keyword evidence="11" id="KW-1185">Reference proteome</keyword>
<name>A0A3Q2IDD1_HORSE</name>
<dbReference type="GO" id="GO:0008201">
    <property type="term" value="F:heparin binding"/>
    <property type="evidence" value="ECO:0000318"/>
    <property type="project" value="GO_Central"/>
</dbReference>
<keyword evidence="5 7" id="KW-1015">Disulfide bond</keyword>
<evidence type="ECO:0000256" key="6">
    <source>
        <dbReference type="ARBA" id="ARBA00023279"/>
    </source>
</evidence>
<keyword evidence="4" id="KW-0677">Repeat</keyword>
<dbReference type="SMR" id="A0A3Q2IDD1"/>
<evidence type="ECO:0000256" key="2">
    <source>
        <dbReference type="ARBA" id="ARBA00010011"/>
    </source>
</evidence>
<dbReference type="CDD" id="cd00062">
    <property type="entry name" value="FN2"/>
    <property type="match status" value="1"/>
</dbReference>
<dbReference type="SMART" id="SM00059">
    <property type="entry name" value="FN2"/>
    <property type="match status" value="1"/>
</dbReference>
<evidence type="ECO:0000256" key="8">
    <source>
        <dbReference type="SAM" id="SignalP"/>
    </source>
</evidence>
<dbReference type="Ensembl" id="ENSECAT00000038880.2">
    <property type="protein sequence ID" value="ENSECAP00000046241.1"/>
    <property type="gene ID" value="ENSECAG00000029846.3"/>
</dbReference>
<dbReference type="GO" id="GO:0009986">
    <property type="term" value="C:cell surface"/>
    <property type="evidence" value="ECO:0000318"/>
    <property type="project" value="GO_Central"/>
</dbReference>
<keyword evidence="6" id="KW-0278">Fertilization</keyword>
<dbReference type="InterPro" id="IPR013806">
    <property type="entry name" value="Kringle-like"/>
</dbReference>
<dbReference type="GO" id="GO:0005576">
    <property type="term" value="C:extracellular region"/>
    <property type="evidence" value="ECO:0007669"/>
    <property type="project" value="UniProtKB-SubCell"/>
</dbReference>
<dbReference type="Pfam" id="PF00040">
    <property type="entry name" value="fn2"/>
    <property type="match status" value="1"/>
</dbReference>
<dbReference type="GeneTree" id="ENSGT01150000290641"/>
<dbReference type="Bgee" id="ENSECAG00000029846">
    <property type="expression patterns" value="Expressed in articular cartilage of joint and 6 other cell types or tissues"/>
</dbReference>
<reference evidence="10" key="2">
    <citation type="submission" date="2025-08" db="UniProtKB">
        <authorList>
            <consortium name="Ensembl"/>
        </authorList>
    </citation>
    <scope>IDENTIFICATION</scope>
    <source>
        <strain evidence="10">Thoroughbred</strain>
    </source>
</reference>
<reference evidence="10" key="3">
    <citation type="submission" date="2025-09" db="UniProtKB">
        <authorList>
            <consortium name="Ensembl"/>
        </authorList>
    </citation>
    <scope>IDENTIFICATION</scope>
    <source>
        <strain evidence="10">Thoroughbred</strain>
    </source>
</reference>
<dbReference type="InterPro" id="IPR000562">
    <property type="entry name" value="FN_type2_dom"/>
</dbReference>
<dbReference type="PROSITE" id="PS00023">
    <property type="entry name" value="FN2_1"/>
    <property type="match status" value="1"/>
</dbReference>
<dbReference type="GO" id="GO:0048240">
    <property type="term" value="P:sperm capacitation"/>
    <property type="evidence" value="ECO:0000318"/>
    <property type="project" value="GO_Central"/>
</dbReference>
<feature type="domain" description="Fibronectin type-II" evidence="9">
    <location>
        <begin position="40"/>
        <end position="86"/>
    </location>
</feature>
<dbReference type="PANTHER" id="PTHR22918:SF3">
    <property type="entry name" value="SEMINAL PLASMA PROTEIN HSP-1"/>
    <property type="match status" value="1"/>
</dbReference>
<keyword evidence="3" id="KW-0964">Secreted</keyword>
<dbReference type="InterPro" id="IPR036943">
    <property type="entry name" value="FN_type2_sf"/>
</dbReference>
<accession>A0A3Q2IDD1</accession>
<sequence>MALHLGIFLIWAGAFVFLQLDHVDGATKTSGNCTVLEVKPDISQCTFPFIYCGQTFDDCTTSGSLLGTRWCSVTPNYDDDKGWKYC</sequence>
<dbReference type="FunFam" id="2.10.10.10:FF:000003">
    <property type="entry name" value="binder of sperm protein homolog 1"/>
    <property type="match status" value="1"/>
</dbReference>
<comment type="subcellular location">
    <subcellularLocation>
        <location evidence="1">Secreted</location>
    </subcellularLocation>
</comment>
<evidence type="ECO:0000259" key="9">
    <source>
        <dbReference type="PROSITE" id="PS51092"/>
    </source>
</evidence>
<comment type="similarity">
    <text evidence="2">Belongs to the seminal plasma protein family.</text>
</comment>
<feature type="chain" id="PRO_5030080793" description="Fibronectin type-II domain-containing protein" evidence="8">
    <location>
        <begin position="26"/>
        <end position="86"/>
    </location>
</feature>
<dbReference type="InterPro" id="IPR051666">
    <property type="entry name" value="SP_Capacitation_Regulator"/>
</dbReference>
<evidence type="ECO:0000256" key="1">
    <source>
        <dbReference type="ARBA" id="ARBA00004613"/>
    </source>
</evidence>
<dbReference type="PaxDb" id="9796-ENSECAP00000046241"/>
<feature type="disulfide bond" evidence="7">
    <location>
        <begin position="45"/>
        <end position="71"/>
    </location>
</feature>
<evidence type="ECO:0000256" key="7">
    <source>
        <dbReference type="PROSITE-ProRule" id="PRU00479"/>
    </source>
</evidence>
<evidence type="ECO:0000256" key="3">
    <source>
        <dbReference type="ARBA" id="ARBA00022525"/>
    </source>
</evidence>
<evidence type="ECO:0000256" key="4">
    <source>
        <dbReference type="ARBA" id="ARBA00022737"/>
    </source>
</evidence>
<dbReference type="PRINTS" id="PR00013">
    <property type="entry name" value="FNTYPEII"/>
</dbReference>
<dbReference type="Proteomes" id="UP000002281">
    <property type="component" value="Chromosome 10"/>
</dbReference>